<dbReference type="SUPFAM" id="SSF55785">
    <property type="entry name" value="PYP-like sensor domain (PAS domain)"/>
    <property type="match status" value="1"/>
</dbReference>
<dbReference type="AlphaFoldDB" id="A0A9R1CTU7"/>
<dbReference type="NCBIfam" id="TIGR00229">
    <property type="entry name" value="sensory_box"/>
    <property type="match status" value="1"/>
</dbReference>
<reference evidence="7" key="1">
    <citation type="journal article" date="2023" name="Front. Microbiol.">
        <title>Genomic-based phylogenetic and metabolic analyses of the genus Natronomonas, and description of Natronomonas aquatica sp. nov.</title>
        <authorList>
            <person name="Garcia-Roldan A."/>
            <person name="Duran-Viseras A."/>
            <person name="de la Haba R.R."/>
            <person name="Corral P."/>
            <person name="Sanchez-Porro C."/>
            <person name="Ventosa A."/>
        </authorList>
    </citation>
    <scope>NUCLEOTIDE SEQUENCE</scope>
    <source>
        <strain evidence="7">F2-12</strain>
    </source>
</reference>
<evidence type="ECO:0000313" key="7">
    <source>
        <dbReference type="EMBL" id="MCQ4333579.1"/>
    </source>
</evidence>
<dbReference type="SUPFAM" id="SSF55781">
    <property type="entry name" value="GAF domain-like"/>
    <property type="match status" value="1"/>
</dbReference>
<protein>
    <recommendedName>
        <fullName evidence="2">histidine kinase</fullName>
        <ecNumber evidence="2">2.7.13.3</ecNumber>
    </recommendedName>
</protein>
<keyword evidence="3" id="KW-0808">Transferase</keyword>
<dbReference type="Pfam" id="PF02518">
    <property type="entry name" value="HATPase_c"/>
    <property type="match status" value="1"/>
</dbReference>
<dbReference type="Gene3D" id="3.30.450.40">
    <property type="match status" value="1"/>
</dbReference>
<dbReference type="SMART" id="SM00388">
    <property type="entry name" value="HisKA"/>
    <property type="match status" value="1"/>
</dbReference>
<dbReference type="EC" id="2.7.13.3" evidence="2"/>
<dbReference type="InterPro" id="IPR029016">
    <property type="entry name" value="GAF-like_dom_sf"/>
</dbReference>
<dbReference type="InterPro" id="IPR003661">
    <property type="entry name" value="HisK_dim/P_dom"/>
</dbReference>
<evidence type="ECO:0000259" key="6">
    <source>
        <dbReference type="PROSITE" id="PS50109"/>
    </source>
</evidence>
<dbReference type="Proteomes" id="UP001139494">
    <property type="component" value="Unassembled WGS sequence"/>
</dbReference>
<proteinExistence type="predicted"/>
<feature type="domain" description="Histidine kinase" evidence="6">
    <location>
        <begin position="309"/>
        <end position="497"/>
    </location>
</feature>
<dbReference type="CDD" id="cd00082">
    <property type="entry name" value="HisKA"/>
    <property type="match status" value="1"/>
</dbReference>
<dbReference type="Pfam" id="PF08448">
    <property type="entry name" value="PAS_4"/>
    <property type="match status" value="1"/>
</dbReference>
<dbReference type="EMBL" id="JAHLKM010000009">
    <property type="protein sequence ID" value="MCQ4333579.1"/>
    <property type="molecule type" value="Genomic_DNA"/>
</dbReference>
<evidence type="ECO:0000313" key="8">
    <source>
        <dbReference type="Proteomes" id="UP001139494"/>
    </source>
</evidence>
<keyword evidence="5" id="KW-0902">Two-component regulatory system</keyword>
<dbReference type="SUPFAM" id="SSF55874">
    <property type="entry name" value="ATPase domain of HSP90 chaperone/DNA topoisomerase II/histidine kinase"/>
    <property type="match status" value="1"/>
</dbReference>
<evidence type="ECO:0000256" key="1">
    <source>
        <dbReference type="ARBA" id="ARBA00000085"/>
    </source>
</evidence>
<keyword evidence="4" id="KW-0418">Kinase</keyword>
<gene>
    <name evidence="7" type="ORF">KM295_08845</name>
</gene>
<dbReference type="Pfam" id="PF01590">
    <property type="entry name" value="GAF"/>
    <property type="match status" value="1"/>
</dbReference>
<evidence type="ECO:0000256" key="4">
    <source>
        <dbReference type="ARBA" id="ARBA00022777"/>
    </source>
</evidence>
<evidence type="ECO:0000256" key="5">
    <source>
        <dbReference type="ARBA" id="ARBA00023012"/>
    </source>
</evidence>
<dbReference type="PANTHER" id="PTHR43711">
    <property type="entry name" value="TWO-COMPONENT HISTIDINE KINASE"/>
    <property type="match status" value="1"/>
</dbReference>
<dbReference type="SUPFAM" id="SSF47384">
    <property type="entry name" value="Homodimeric domain of signal transducing histidine kinase"/>
    <property type="match status" value="1"/>
</dbReference>
<dbReference type="SMART" id="SM00387">
    <property type="entry name" value="HATPase_c"/>
    <property type="match status" value="1"/>
</dbReference>
<dbReference type="Pfam" id="PF00512">
    <property type="entry name" value="HisKA"/>
    <property type="match status" value="1"/>
</dbReference>
<name>A0A9R1CTU7_9EURY</name>
<evidence type="ECO:0000256" key="2">
    <source>
        <dbReference type="ARBA" id="ARBA00012438"/>
    </source>
</evidence>
<dbReference type="InterPro" id="IPR036890">
    <property type="entry name" value="HATPase_C_sf"/>
</dbReference>
<dbReference type="InterPro" id="IPR013656">
    <property type="entry name" value="PAS_4"/>
</dbReference>
<dbReference type="Gene3D" id="3.30.450.20">
    <property type="entry name" value="PAS domain"/>
    <property type="match status" value="1"/>
</dbReference>
<organism evidence="7 8">
    <name type="scientific">Natronomonas aquatica</name>
    <dbReference type="NCBI Taxonomy" id="2841590"/>
    <lineage>
        <taxon>Archaea</taxon>
        <taxon>Methanobacteriati</taxon>
        <taxon>Methanobacteriota</taxon>
        <taxon>Stenosarchaea group</taxon>
        <taxon>Halobacteria</taxon>
        <taxon>Halobacteriales</taxon>
        <taxon>Natronomonadaceae</taxon>
        <taxon>Natronomonas</taxon>
    </lineage>
</organism>
<dbReference type="InterPro" id="IPR036097">
    <property type="entry name" value="HisK_dim/P_sf"/>
</dbReference>
<dbReference type="PROSITE" id="PS50109">
    <property type="entry name" value="HIS_KIN"/>
    <property type="match status" value="1"/>
</dbReference>
<dbReference type="InterPro" id="IPR005467">
    <property type="entry name" value="His_kinase_dom"/>
</dbReference>
<dbReference type="InterPro" id="IPR003018">
    <property type="entry name" value="GAF"/>
</dbReference>
<evidence type="ECO:0000256" key="3">
    <source>
        <dbReference type="ARBA" id="ARBA00022679"/>
    </source>
</evidence>
<dbReference type="InterPro" id="IPR003594">
    <property type="entry name" value="HATPase_dom"/>
</dbReference>
<dbReference type="SMART" id="SM00065">
    <property type="entry name" value="GAF"/>
    <property type="match status" value="1"/>
</dbReference>
<sequence length="503" mass="56288">MQTLANELTELSIDFLQTEESDIDTLTDRTLEKIGTLVDADRSYIFDIDHEAETLSNTHEWCSEGVEPQIEMLQDLPQDTLPWWTQKLKNFEKIIIPNVSELPPEAEAEKELLEEQNIESLIVTPMISNDELVGFVGFDWVEKQEAWSDEFISILRMVSELITTARTRNEREKELQRIKNQYETLAENFPDGAVYLIDTDLKCVRAGGAELSNVGLSRSDVTGRKPHALFPDEIADELCHYFKEALDGNANRFEQDYGGERYRIQTVPVRPNDGEIDHVTAVSKNITESVENRRALERQNERLEEFAGIVSHDLRSPLSVAEVSLELAQETCESDHLVRAVDALDRSQALIEDLLRLAQGGETVGEIEPIGLTDVAERSWQTVETGSATLETHTTHTLGADESRLQQLIENLYRNAVEHGGEDVTVSVGATEDGFYVADTGPGIPEADREEVFTAGYSTNEDGTGFGLRIVEQIAEAHGWDITVTESEQGGARFEFTGVELVD</sequence>
<dbReference type="RefSeq" id="WP_256029600.1">
    <property type="nucleotide sequence ID" value="NZ_JAHLKM010000009.1"/>
</dbReference>
<accession>A0A9R1CTU7</accession>
<dbReference type="InterPro" id="IPR000014">
    <property type="entry name" value="PAS"/>
</dbReference>
<comment type="caution">
    <text evidence="7">The sequence shown here is derived from an EMBL/GenBank/DDBJ whole genome shotgun (WGS) entry which is preliminary data.</text>
</comment>
<dbReference type="PANTHER" id="PTHR43711:SF1">
    <property type="entry name" value="HISTIDINE KINASE 1"/>
    <property type="match status" value="1"/>
</dbReference>
<dbReference type="InterPro" id="IPR050736">
    <property type="entry name" value="Sensor_HK_Regulatory"/>
</dbReference>
<keyword evidence="8" id="KW-1185">Reference proteome</keyword>
<dbReference type="Gene3D" id="1.10.287.130">
    <property type="match status" value="1"/>
</dbReference>
<dbReference type="Gene3D" id="3.30.565.10">
    <property type="entry name" value="Histidine kinase-like ATPase, C-terminal domain"/>
    <property type="match status" value="1"/>
</dbReference>
<dbReference type="GO" id="GO:0000155">
    <property type="term" value="F:phosphorelay sensor kinase activity"/>
    <property type="evidence" value="ECO:0007669"/>
    <property type="project" value="InterPro"/>
</dbReference>
<dbReference type="InterPro" id="IPR035965">
    <property type="entry name" value="PAS-like_dom_sf"/>
</dbReference>
<comment type="catalytic activity">
    <reaction evidence="1">
        <text>ATP + protein L-histidine = ADP + protein N-phospho-L-histidine.</text>
        <dbReference type="EC" id="2.7.13.3"/>
    </reaction>
</comment>